<keyword evidence="4 7" id="KW-0472">Membrane</keyword>
<evidence type="ECO:0000256" key="4">
    <source>
        <dbReference type="ARBA" id="ARBA00023136"/>
    </source>
</evidence>
<keyword evidence="6 7" id="KW-0961">Cell wall biogenesis/degradation</keyword>
<keyword evidence="1 7" id="KW-1003">Cell membrane</keyword>
<feature type="region of interest" description="Disordered" evidence="8">
    <location>
        <begin position="1"/>
        <end position="221"/>
    </location>
</feature>
<evidence type="ECO:0000256" key="5">
    <source>
        <dbReference type="ARBA" id="ARBA00023239"/>
    </source>
</evidence>
<evidence type="ECO:0000256" key="3">
    <source>
        <dbReference type="ARBA" id="ARBA00022989"/>
    </source>
</evidence>
<keyword evidence="5 7" id="KW-0456">Lyase</keyword>
<dbReference type="AlphaFoldDB" id="A0A7Z0E9I3"/>
<comment type="subcellular location">
    <subcellularLocation>
        <location evidence="7">Cell membrane</location>
        <topology evidence="7">Single-pass membrane protein</topology>
    </subcellularLocation>
</comment>
<feature type="compositionally biased region" description="Low complexity" evidence="8">
    <location>
        <begin position="82"/>
        <end position="103"/>
    </location>
</feature>
<evidence type="ECO:0000256" key="1">
    <source>
        <dbReference type="ARBA" id="ARBA00022475"/>
    </source>
</evidence>
<dbReference type="EC" id="4.2.2.29" evidence="7"/>
<evidence type="ECO:0000256" key="8">
    <source>
        <dbReference type="SAM" id="MobiDB-lite"/>
    </source>
</evidence>
<dbReference type="RefSeq" id="WP_179442213.1">
    <property type="nucleotide sequence ID" value="NZ_BAAALK010000002.1"/>
</dbReference>
<comment type="similarity">
    <text evidence="7">Belongs to the transglycosylase MltG family.</text>
</comment>
<dbReference type="PANTHER" id="PTHR30518:SF2">
    <property type="entry name" value="ENDOLYTIC MUREIN TRANSGLYCOSYLASE"/>
    <property type="match status" value="1"/>
</dbReference>
<dbReference type="Gene3D" id="3.30.1490.480">
    <property type="entry name" value="Endolytic murein transglycosylase"/>
    <property type="match status" value="1"/>
</dbReference>
<dbReference type="Pfam" id="PF02618">
    <property type="entry name" value="YceG"/>
    <property type="match status" value="1"/>
</dbReference>
<dbReference type="PANTHER" id="PTHR30518">
    <property type="entry name" value="ENDOLYTIC MUREIN TRANSGLYCOSYLASE"/>
    <property type="match status" value="1"/>
</dbReference>
<protein>
    <recommendedName>
        <fullName evidence="7">Endolytic murein transglycosylase</fullName>
        <ecNumber evidence="7">4.2.2.29</ecNumber>
    </recommendedName>
    <alternativeName>
        <fullName evidence="7">Peptidoglycan lytic transglycosylase</fullName>
    </alternativeName>
    <alternativeName>
        <fullName evidence="7">Peptidoglycan polymerization terminase</fullName>
    </alternativeName>
</protein>
<evidence type="ECO:0000313" key="9">
    <source>
        <dbReference type="EMBL" id="NYJ17532.1"/>
    </source>
</evidence>
<feature type="compositionally biased region" description="Acidic residues" evidence="8">
    <location>
        <begin position="201"/>
        <end position="221"/>
    </location>
</feature>
<keyword evidence="10" id="KW-1185">Reference proteome</keyword>
<sequence length="641" mass="69223">MSDQQPHESGAPRSRREIREARDRELAAQRERQSAAQKRALDETLRTVRARSAASAEAAAEDPAVPAQDTTHSSEPRRTPGSADMPAPRPASSPSSPASDLPSTGLPAIAPRQGSVIFNQEDVPQGKLEREDPQHRAHPYRSQQPGSPHTPSPQTPSLQTPDDSAPAEPSAAQPAPGPMAPSASTPFDQVVTGADQVRPEDEIDEDSEAALEDESGFPLEDDYEEDYAQDLGDDYYEGTRIEHDDDGTPLLISSSTHGRGYQTVSAVEGGATQAVLEKRRSKRRRRNLTLSVAFGLFAVLLVGFVVVLQSLFGGGGPEDFETQAGEVVEFTVEQGDGPALVRSRLLEAGIIASDDAFDDAFAELEDAPELQPGEFQLREQMPAADALAVIFEEGEALHYISLQDNTRIDAALNSIAAQTGIPESDIRAAADDPSAYGLPEEAETLEGYLAAGEYQPSLEASPQEILQQMVDTTFERLEELGITEEEEQWRTVIVASLLTAEGLPGDYEEIAGIIENRLDPGNSETDGLLQIDATVIYGLGTQSVHFTEEERADASNEYNTYQNPGLPPGPVAAPNMATLEAAANPDENDYFYWVTVDLETGETKFAEDYQEHLGYVDEFNAYCEDNPGICDGEPAQDNAAP</sequence>
<reference evidence="9 10" key="1">
    <citation type="submission" date="2020-07" db="EMBL/GenBank/DDBJ databases">
        <title>Sequencing the genomes of 1000 actinobacteria strains.</title>
        <authorList>
            <person name="Klenk H.-P."/>
        </authorList>
    </citation>
    <scope>NUCLEOTIDE SEQUENCE [LARGE SCALE GENOMIC DNA]</scope>
    <source>
        <strain evidence="9 10">DSM 15664</strain>
    </source>
</reference>
<feature type="compositionally biased region" description="Low complexity" evidence="8">
    <location>
        <begin position="50"/>
        <end position="67"/>
    </location>
</feature>
<dbReference type="EMBL" id="JACCFQ010000001">
    <property type="protein sequence ID" value="NYJ17532.1"/>
    <property type="molecule type" value="Genomic_DNA"/>
</dbReference>
<evidence type="ECO:0000256" key="6">
    <source>
        <dbReference type="ARBA" id="ARBA00023316"/>
    </source>
</evidence>
<comment type="catalytic activity">
    <reaction evidence="7">
        <text>a peptidoglycan chain = a peptidoglycan chain with N-acetyl-1,6-anhydromuramyl-[peptide] at the reducing end + a peptidoglycan chain with N-acetylglucosamine at the non-reducing end.</text>
        <dbReference type="EC" id="4.2.2.29"/>
    </reaction>
</comment>
<feature type="site" description="Important for catalytic activity" evidence="7">
    <location>
        <position position="501"/>
    </location>
</feature>
<keyword evidence="2 7" id="KW-0812">Transmembrane</keyword>
<dbReference type="HAMAP" id="MF_02065">
    <property type="entry name" value="MltG"/>
    <property type="match status" value="1"/>
</dbReference>
<evidence type="ECO:0000313" key="10">
    <source>
        <dbReference type="Proteomes" id="UP000560069"/>
    </source>
</evidence>
<dbReference type="GO" id="GO:0008932">
    <property type="term" value="F:lytic endotransglycosylase activity"/>
    <property type="evidence" value="ECO:0007669"/>
    <property type="project" value="UniProtKB-UniRule"/>
</dbReference>
<dbReference type="Proteomes" id="UP000560069">
    <property type="component" value="Unassembled WGS sequence"/>
</dbReference>
<gene>
    <name evidence="7" type="primary">mltG</name>
    <name evidence="9" type="ORF">HNR11_002066</name>
</gene>
<dbReference type="GO" id="GO:0009252">
    <property type="term" value="P:peptidoglycan biosynthetic process"/>
    <property type="evidence" value="ECO:0007669"/>
    <property type="project" value="UniProtKB-UniRule"/>
</dbReference>
<comment type="function">
    <text evidence="7">Functions as a peptidoglycan terminase that cleaves nascent peptidoglycan strands endolytically to terminate their elongation.</text>
</comment>
<proteinExistence type="inferred from homology"/>
<dbReference type="GO" id="GO:0005886">
    <property type="term" value="C:plasma membrane"/>
    <property type="evidence" value="ECO:0007669"/>
    <property type="project" value="UniProtKB-SubCell"/>
</dbReference>
<keyword evidence="3 7" id="KW-1133">Transmembrane helix</keyword>
<comment type="caution">
    <text evidence="9">The sequence shown here is derived from an EMBL/GenBank/DDBJ whole genome shotgun (WGS) entry which is preliminary data.</text>
</comment>
<dbReference type="GO" id="GO:0071555">
    <property type="term" value="P:cell wall organization"/>
    <property type="evidence" value="ECO:0007669"/>
    <property type="project" value="UniProtKB-KW"/>
</dbReference>
<evidence type="ECO:0000256" key="2">
    <source>
        <dbReference type="ARBA" id="ARBA00022692"/>
    </source>
</evidence>
<evidence type="ECO:0000256" key="7">
    <source>
        <dbReference type="HAMAP-Rule" id="MF_02065"/>
    </source>
</evidence>
<dbReference type="InterPro" id="IPR003770">
    <property type="entry name" value="MLTG-like"/>
</dbReference>
<feature type="compositionally biased region" description="Low complexity" evidence="8">
    <location>
        <begin position="155"/>
        <end position="174"/>
    </location>
</feature>
<feature type="transmembrane region" description="Helical" evidence="7">
    <location>
        <begin position="288"/>
        <end position="312"/>
    </location>
</feature>
<organism evidence="9 10">
    <name type="scientific">Nesterenkonia sandarakina</name>
    <dbReference type="NCBI Taxonomy" id="272918"/>
    <lineage>
        <taxon>Bacteria</taxon>
        <taxon>Bacillati</taxon>
        <taxon>Actinomycetota</taxon>
        <taxon>Actinomycetes</taxon>
        <taxon>Micrococcales</taxon>
        <taxon>Micrococcaceae</taxon>
        <taxon>Nesterenkonia</taxon>
    </lineage>
</organism>
<name>A0A7Z0E9I3_9MICC</name>
<accession>A0A7Z0E9I3</accession>
<feature type="compositionally biased region" description="Basic and acidic residues" evidence="8">
    <location>
        <begin position="14"/>
        <end position="46"/>
    </location>
</feature>